<dbReference type="Gene3D" id="3.40.1190.20">
    <property type="match status" value="1"/>
</dbReference>
<gene>
    <name evidence="12" type="primary">rbsK</name>
    <name evidence="14" type="ORF">EVS81_07305</name>
</gene>
<feature type="binding site" evidence="12">
    <location>
        <position position="292"/>
    </location>
    <ligand>
        <name>K(+)</name>
        <dbReference type="ChEBI" id="CHEBI:29103"/>
    </ligand>
</feature>
<keyword evidence="7 12" id="KW-0418">Kinase</keyword>
<comment type="similarity">
    <text evidence="12">Belongs to the carbohydrate kinase PfkB family. Ribokinase subfamily.</text>
</comment>
<comment type="function">
    <text evidence="12">Catalyzes the phosphorylation of ribose at O-5 in a reaction requiring ATP and magnesium. The resulting D-ribose-5-phosphate can then be used either for sythesis of nucleotides, histidine, and tryptophan, or as a component of the pentose phosphate pathway.</text>
</comment>
<feature type="binding site" evidence="12">
    <location>
        <position position="255"/>
    </location>
    <ligand>
        <name>K(+)</name>
        <dbReference type="ChEBI" id="CHEBI:29103"/>
    </ligand>
</feature>
<feature type="domain" description="Carbohydrate kinase PfkB" evidence="13">
    <location>
        <begin position="3"/>
        <end position="298"/>
    </location>
</feature>
<evidence type="ECO:0000256" key="3">
    <source>
        <dbReference type="ARBA" id="ARBA00016943"/>
    </source>
</evidence>
<comment type="subunit">
    <text evidence="12">Homodimer.</text>
</comment>
<dbReference type="Proteomes" id="UP000289260">
    <property type="component" value="Chromosome"/>
</dbReference>
<keyword evidence="11 12" id="KW-0119">Carbohydrate metabolism</keyword>
<dbReference type="InterPro" id="IPR029056">
    <property type="entry name" value="Ribokinase-like"/>
</dbReference>
<dbReference type="UniPathway" id="UPA00916">
    <property type="reaction ID" value="UER00889"/>
</dbReference>
<evidence type="ECO:0000256" key="8">
    <source>
        <dbReference type="ARBA" id="ARBA00022840"/>
    </source>
</evidence>
<dbReference type="GO" id="GO:0005829">
    <property type="term" value="C:cytosol"/>
    <property type="evidence" value="ECO:0007669"/>
    <property type="project" value="TreeGrafter"/>
</dbReference>
<evidence type="ECO:0000256" key="7">
    <source>
        <dbReference type="ARBA" id="ARBA00022777"/>
    </source>
</evidence>
<proteinExistence type="inferred from homology"/>
<comment type="similarity">
    <text evidence="1">Belongs to the carbohydrate kinase pfkB family.</text>
</comment>
<feature type="binding site" evidence="12">
    <location>
        <position position="294"/>
    </location>
    <ligand>
        <name>K(+)</name>
        <dbReference type="ChEBI" id="CHEBI:29103"/>
    </ligand>
</feature>
<evidence type="ECO:0000256" key="11">
    <source>
        <dbReference type="ARBA" id="ARBA00023277"/>
    </source>
</evidence>
<feature type="binding site" evidence="12">
    <location>
        <position position="289"/>
    </location>
    <ligand>
        <name>K(+)</name>
        <dbReference type="ChEBI" id="CHEBI:29103"/>
    </ligand>
</feature>
<evidence type="ECO:0000256" key="6">
    <source>
        <dbReference type="ARBA" id="ARBA00022741"/>
    </source>
</evidence>
<dbReference type="EC" id="2.7.1.15" evidence="2 12"/>
<comment type="subcellular location">
    <subcellularLocation>
        <location evidence="12">Cytoplasm</location>
    </subcellularLocation>
</comment>
<dbReference type="SUPFAM" id="SSF53613">
    <property type="entry name" value="Ribokinase-like"/>
    <property type="match status" value="1"/>
</dbReference>
<dbReference type="CDD" id="cd01174">
    <property type="entry name" value="ribokinase"/>
    <property type="match status" value="1"/>
</dbReference>
<dbReference type="GO" id="GO:0005524">
    <property type="term" value="F:ATP binding"/>
    <property type="evidence" value="ECO:0007669"/>
    <property type="project" value="UniProtKB-UniRule"/>
</dbReference>
<feature type="binding site" evidence="12">
    <location>
        <position position="259"/>
    </location>
    <ligand>
        <name>substrate</name>
    </ligand>
</feature>
<keyword evidence="6 12" id="KW-0547">Nucleotide-binding</keyword>
<feature type="binding site" evidence="12">
    <location>
        <position position="298"/>
    </location>
    <ligand>
        <name>K(+)</name>
        <dbReference type="ChEBI" id="CHEBI:29103"/>
    </ligand>
</feature>
<dbReference type="AlphaFoldDB" id="A0A4V0Z1J8"/>
<dbReference type="InterPro" id="IPR002139">
    <property type="entry name" value="Ribo/fructo_kinase"/>
</dbReference>
<keyword evidence="4 12" id="KW-0808">Transferase</keyword>
<evidence type="ECO:0000256" key="2">
    <source>
        <dbReference type="ARBA" id="ARBA00012035"/>
    </source>
</evidence>
<feature type="binding site" evidence="12">
    <location>
        <position position="253"/>
    </location>
    <ligand>
        <name>K(+)</name>
        <dbReference type="ChEBI" id="CHEBI:29103"/>
    </ligand>
</feature>
<protein>
    <recommendedName>
        <fullName evidence="3 12">Ribokinase</fullName>
        <shortName evidence="12">RK</shortName>
        <ecNumber evidence="2 12">2.7.1.15</ecNumber>
    </recommendedName>
</protein>
<name>A0A4V0Z1J8_9MICO</name>
<comment type="pathway">
    <text evidence="12">Carbohydrate metabolism; D-ribose degradation; D-ribose 5-phosphate from beta-D-ribopyranose: step 2/2.</text>
</comment>
<dbReference type="GO" id="GO:0019303">
    <property type="term" value="P:D-ribose catabolic process"/>
    <property type="evidence" value="ECO:0007669"/>
    <property type="project" value="UniProtKB-UniRule"/>
</dbReference>
<dbReference type="PANTHER" id="PTHR10584:SF166">
    <property type="entry name" value="RIBOKINASE"/>
    <property type="match status" value="1"/>
</dbReference>
<comment type="caution">
    <text evidence="12">Lacks conserved residue(s) required for the propagation of feature annotation.</text>
</comment>
<dbReference type="GO" id="GO:0004747">
    <property type="term" value="F:ribokinase activity"/>
    <property type="evidence" value="ECO:0007669"/>
    <property type="project" value="UniProtKB-UniRule"/>
</dbReference>
<feature type="binding site" evidence="12">
    <location>
        <begin position="258"/>
        <end position="259"/>
    </location>
    <ligand>
        <name>ATP</name>
        <dbReference type="ChEBI" id="CHEBI:30616"/>
    </ligand>
</feature>
<keyword evidence="15" id="KW-1185">Reference proteome</keyword>
<keyword evidence="5 12" id="KW-0479">Metal-binding</keyword>
<comment type="activity regulation">
    <text evidence="12">Activated by a monovalent cation that binds near, but not in, the active site. The most likely occupant of the site in vivo is potassium. Ion binding induces a conformational change that may alter substrate affinity.</text>
</comment>
<feature type="active site" description="Proton acceptor" evidence="12">
    <location>
        <position position="259"/>
    </location>
</feature>
<feature type="binding site" evidence="12">
    <location>
        <begin position="12"/>
        <end position="14"/>
    </location>
    <ligand>
        <name>substrate</name>
    </ligand>
</feature>
<dbReference type="GO" id="GO:0046872">
    <property type="term" value="F:metal ion binding"/>
    <property type="evidence" value="ECO:0007669"/>
    <property type="project" value="UniProtKB-KW"/>
</dbReference>
<keyword evidence="10 12" id="KW-0630">Potassium</keyword>
<evidence type="ECO:0000313" key="15">
    <source>
        <dbReference type="Proteomes" id="UP000289260"/>
    </source>
</evidence>
<dbReference type="EMBL" id="CP035806">
    <property type="protein sequence ID" value="QBE48659.1"/>
    <property type="molecule type" value="Genomic_DNA"/>
</dbReference>
<comment type="cofactor">
    <cofactor evidence="12">
        <name>Mg(2+)</name>
        <dbReference type="ChEBI" id="CHEBI:18420"/>
    </cofactor>
    <text evidence="12">Requires a divalent cation, most likely magnesium in vivo, as an electrophilic catalyst to aid phosphoryl group transfer. It is the chelate of the metal and the nucleotide that is the actual substrate.</text>
</comment>
<reference evidence="14 15" key="1">
    <citation type="submission" date="2019-02" db="EMBL/GenBank/DDBJ databases">
        <authorList>
            <person name="Sun L."/>
            <person name="Pan D."/>
            <person name="Wu X."/>
        </authorList>
    </citation>
    <scope>NUCLEOTIDE SEQUENCE [LARGE SCALE GENOMIC DNA]</scope>
    <source>
        <strain evidence="14 15">JW-1</strain>
    </source>
</reference>
<comment type="catalytic activity">
    <reaction evidence="12">
        <text>D-ribose + ATP = D-ribose 5-phosphate + ADP + H(+)</text>
        <dbReference type="Rhea" id="RHEA:13697"/>
        <dbReference type="ChEBI" id="CHEBI:15378"/>
        <dbReference type="ChEBI" id="CHEBI:30616"/>
        <dbReference type="ChEBI" id="CHEBI:47013"/>
        <dbReference type="ChEBI" id="CHEBI:78346"/>
        <dbReference type="ChEBI" id="CHEBI:456216"/>
        <dbReference type="EC" id="2.7.1.15"/>
    </reaction>
</comment>
<dbReference type="InterPro" id="IPR002173">
    <property type="entry name" value="Carboh/pur_kinase_PfkB_CS"/>
</dbReference>
<dbReference type="InterPro" id="IPR011611">
    <property type="entry name" value="PfkB_dom"/>
</dbReference>
<dbReference type="RefSeq" id="WP_130109794.1">
    <property type="nucleotide sequence ID" value="NZ_CP035806.1"/>
</dbReference>
<keyword evidence="12" id="KW-0963">Cytoplasm</keyword>
<dbReference type="PANTHER" id="PTHR10584">
    <property type="entry name" value="SUGAR KINASE"/>
    <property type="match status" value="1"/>
</dbReference>
<dbReference type="Pfam" id="PF00294">
    <property type="entry name" value="PfkB"/>
    <property type="match status" value="1"/>
</dbReference>
<feature type="binding site" evidence="12">
    <location>
        <begin position="225"/>
        <end position="230"/>
    </location>
    <ligand>
        <name>ATP</name>
        <dbReference type="ChEBI" id="CHEBI:30616"/>
    </ligand>
</feature>
<keyword evidence="9 12" id="KW-0460">Magnesium</keyword>
<evidence type="ECO:0000256" key="5">
    <source>
        <dbReference type="ARBA" id="ARBA00022723"/>
    </source>
</evidence>
<evidence type="ECO:0000256" key="10">
    <source>
        <dbReference type="ARBA" id="ARBA00022958"/>
    </source>
</evidence>
<feature type="binding site" evidence="12">
    <location>
        <begin position="40"/>
        <end position="44"/>
    </location>
    <ligand>
        <name>substrate</name>
    </ligand>
</feature>
<dbReference type="HAMAP" id="MF_01987">
    <property type="entry name" value="Ribokinase"/>
    <property type="match status" value="1"/>
</dbReference>
<dbReference type="PRINTS" id="PR00990">
    <property type="entry name" value="RIBOKINASE"/>
</dbReference>
<feature type="binding site" evidence="12">
    <location>
        <position position="184"/>
    </location>
    <ligand>
        <name>ATP</name>
        <dbReference type="ChEBI" id="CHEBI:30616"/>
    </ligand>
</feature>
<evidence type="ECO:0000313" key="14">
    <source>
        <dbReference type="EMBL" id="QBE48659.1"/>
    </source>
</evidence>
<organism evidence="14 15">
    <name type="scientific">Leucobacter triazinivorans</name>
    <dbReference type="NCBI Taxonomy" id="1784719"/>
    <lineage>
        <taxon>Bacteria</taxon>
        <taxon>Bacillati</taxon>
        <taxon>Actinomycetota</taxon>
        <taxon>Actinomycetes</taxon>
        <taxon>Micrococcales</taxon>
        <taxon>Microbacteriaceae</taxon>
        <taxon>Leucobacter</taxon>
    </lineage>
</organism>
<evidence type="ECO:0000256" key="4">
    <source>
        <dbReference type="ARBA" id="ARBA00022679"/>
    </source>
</evidence>
<evidence type="ECO:0000256" key="9">
    <source>
        <dbReference type="ARBA" id="ARBA00022842"/>
    </source>
</evidence>
<dbReference type="PROSITE" id="PS00584">
    <property type="entry name" value="PFKB_KINASES_2"/>
    <property type="match status" value="1"/>
</dbReference>
<evidence type="ECO:0000256" key="12">
    <source>
        <dbReference type="HAMAP-Rule" id="MF_01987"/>
    </source>
</evidence>
<sequence length="323" mass="32298">MSRDVVVVGSANVDLVVEVPRRPGGGETLLGGDLQRLPGGKGANQAAAAARCGADAGIVACVGHDADGAFLRDRLSAAGVDTSTMIGVDGATGTAIIFLTPDGENSIVVSPGANAALDIERAEQHAAAWTGSRVLVLSLEIPAATAFRVAARAAACGTRVVLNAAPATRIAPETLRLCDPLIVNEHEARAALGDDTTDAAGLAVEDYERLAGRLREAGACSVVITLGPAGAVVAGGGAETPTRVAAHRVPVIDTTGAGDAFVGAVACELARGVDLVEAVRFATAVSAVSVQRVGAQASYADRAEVEAFIAARAETPGATATPR</sequence>
<dbReference type="InterPro" id="IPR011877">
    <property type="entry name" value="Ribokinase"/>
</dbReference>
<evidence type="ECO:0000256" key="1">
    <source>
        <dbReference type="ARBA" id="ARBA00005380"/>
    </source>
</evidence>
<dbReference type="KEGG" id="ltr:EVS81_07305"/>
<keyword evidence="8 12" id="KW-0067">ATP-binding</keyword>
<feature type="binding site" evidence="12">
    <location>
        <position position="140"/>
    </location>
    <ligand>
        <name>substrate</name>
    </ligand>
</feature>
<evidence type="ECO:0000259" key="13">
    <source>
        <dbReference type="Pfam" id="PF00294"/>
    </source>
</evidence>
<accession>A0A4V0Z1J8</accession>
<dbReference type="OrthoDB" id="9775849at2"/>